<dbReference type="RefSeq" id="WP_232403600.1">
    <property type="nucleotide sequence ID" value="NZ_CP102173.1"/>
</dbReference>
<keyword evidence="3" id="KW-1185">Reference proteome</keyword>
<evidence type="ECO:0000256" key="1">
    <source>
        <dbReference type="SAM" id="MobiDB-lite"/>
    </source>
</evidence>
<organism evidence="2 3">
    <name type="scientific">Aeromicrobium wangtongii</name>
    <dbReference type="NCBI Taxonomy" id="2969247"/>
    <lineage>
        <taxon>Bacteria</taxon>
        <taxon>Bacillati</taxon>
        <taxon>Actinomycetota</taxon>
        <taxon>Actinomycetes</taxon>
        <taxon>Propionibacteriales</taxon>
        <taxon>Nocardioidaceae</taxon>
        <taxon>Aeromicrobium</taxon>
    </lineage>
</organism>
<name>A0ABY5M8S0_9ACTN</name>
<sequence>MGIVLALAGCRAGESDGPKKAEYTPVPDDTLFSQVAALPGVKRADVSFNDTWPEHTYLGEVDISPDADAQQVLDTVYAVLRQGRFDAGINVVGYQANREVRLEALPRSGGPAELEKRYGPQPGSGTPPGSP</sequence>
<accession>A0ABY5M8S0</accession>
<reference evidence="2 3" key="1">
    <citation type="submission" date="2022-08" db="EMBL/GenBank/DDBJ databases">
        <title>novel species in genus Aeromicrobium.</title>
        <authorList>
            <person name="Ye L."/>
        </authorList>
    </citation>
    <scope>NUCLEOTIDE SEQUENCE [LARGE SCALE GENOMIC DNA]</scope>
    <source>
        <strain evidence="3">zg-Y1379</strain>
    </source>
</reference>
<proteinExistence type="predicted"/>
<evidence type="ECO:0000313" key="2">
    <source>
        <dbReference type="EMBL" id="UUP13509.1"/>
    </source>
</evidence>
<feature type="region of interest" description="Disordered" evidence="1">
    <location>
        <begin position="104"/>
        <end position="131"/>
    </location>
</feature>
<protein>
    <submittedName>
        <fullName evidence="2">Uncharacterized protein</fullName>
    </submittedName>
</protein>
<gene>
    <name evidence="2" type="ORF">NQV15_16915</name>
</gene>
<dbReference type="EMBL" id="CP102173">
    <property type="protein sequence ID" value="UUP13509.1"/>
    <property type="molecule type" value="Genomic_DNA"/>
</dbReference>
<dbReference type="Proteomes" id="UP001316184">
    <property type="component" value="Chromosome"/>
</dbReference>
<evidence type="ECO:0000313" key="3">
    <source>
        <dbReference type="Proteomes" id="UP001316184"/>
    </source>
</evidence>